<accession>A0A4C1ZP74</accession>
<dbReference type="AlphaFoldDB" id="A0A4C1ZP74"/>
<evidence type="ECO:0000313" key="1">
    <source>
        <dbReference type="EMBL" id="GBP88427.1"/>
    </source>
</evidence>
<dbReference type="EMBL" id="BGZK01001932">
    <property type="protein sequence ID" value="GBP88427.1"/>
    <property type="molecule type" value="Genomic_DNA"/>
</dbReference>
<dbReference type="Proteomes" id="UP000299102">
    <property type="component" value="Unassembled WGS sequence"/>
</dbReference>
<keyword evidence="2" id="KW-1185">Reference proteome</keyword>
<organism evidence="1 2">
    <name type="scientific">Eumeta variegata</name>
    <name type="common">Bagworm moth</name>
    <name type="synonym">Eumeta japonica</name>
    <dbReference type="NCBI Taxonomy" id="151549"/>
    <lineage>
        <taxon>Eukaryota</taxon>
        <taxon>Metazoa</taxon>
        <taxon>Ecdysozoa</taxon>
        <taxon>Arthropoda</taxon>
        <taxon>Hexapoda</taxon>
        <taxon>Insecta</taxon>
        <taxon>Pterygota</taxon>
        <taxon>Neoptera</taxon>
        <taxon>Endopterygota</taxon>
        <taxon>Lepidoptera</taxon>
        <taxon>Glossata</taxon>
        <taxon>Ditrysia</taxon>
        <taxon>Tineoidea</taxon>
        <taxon>Psychidae</taxon>
        <taxon>Oiketicinae</taxon>
        <taxon>Eumeta</taxon>
    </lineage>
</organism>
<proteinExistence type="predicted"/>
<name>A0A4C1ZP74_EUMVA</name>
<protein>
    <submittedName>
        <fullName evidence="1">Uncharacterized protein</fullName>
    </submittedName>
</protein>
<sequence>MTGRHHFHICTSGRHYVYDRVRIPPDYKHGVTHSTLRASETVVSTQRADAGPPRVVRGLRASVTPNKN</sequence>
<gene>
    <name evidence="1" type="ORF">EVAR_67688_1</name>
</gene>
<comment type="caution">
    <text evidence="1">The sequence shown here is derived from an EMBL/GenBank/DDBJ whole genome shotgun (WGS) entry which is preliminary data.</text>
</comment>
<evidence type="ECO:0000313" key="2">
    <source>
        <dbReference type="Proteomes" id="UP000299102"/>
    </source>
</evidence>
<reference evidence="1 2" key="1">
    <citation type="journal article" date="2019" name="Commun. Biol.">
        <title>The bagworm genome reveals a unique fibroin gene that provides high tensile strength.</title>
        <authorList>
            <person name="Kono N."/>
            <person name="Nakamura H."/>
            <person name="Ohtoshi R."/>
            <person name="Tomita M."/>
            <person name="Numata K."/>
            <person name="Arakawa K."/>
        </authorList>
    </citation>
    <scope>NUCLEOTIDE SEQUENCE [LARGE SCALE GENOMIC DNA]</scope>
</reference>